<keyword evidence="2 6" id="KW-0597">Phosphoprotein</keyword>
<feature type="modified residue" description="FMN phosphoryl threonine" evidence="6">
    <location>
        <position position="162"/>
    </location>
</feature>
<keyword evidence="6 7" id="KW-1133">Transmembrane helix</keyword>
<comment type="similarity">
    <text evidence="6">Belongs to the RnfG family.</text>
</comment>
<dbReference type="InterPro" id="IPR007329">
    <property type="entry name" value="FMN-bd"/>
</dbReference>
<name>A0A1G9HYN5_9FIRM</name>
<keyword evidence="1 6" id="KW-0813">Transport</keyword>
<dbReference type="RefSeq" id="WP_092721660.1">
    <property type="nucleotide sequence ID" value="NZ_FNGW01000001.1"/>
</dbReference>
<dbReference type="AlphaFoldDB" id="A0A1G9HYN5"/>
<dbReference type="GO" id="GO:0022900">
    <property type="term" value="P:electron transport chain"/>
    <property type="evidence" value="ECO:0007669"/>
    <property type="project" value="UniProtKB-UniRule"/>
</dbReference>
<sequence length="186" mass="20457">MSDKHEKSYSVFAIALNLTLACFISGVIIAIVYFITNPVAQKNNEIVKEQSMNELVKEASDFKVIKNKTEWYEAEKNNKAIGYVVQTESNGYGGPIKMLVAIDKNCRVIDYTILSNNETPGLGSKTLESKFKNQFGGKTLNHLVVVKDSSDKEDIQAITGATISSRAVTNGVKEAVQEVKQYIGGK</sequence>
<evidence type="ECO:0000313" key="9">
    <source>
        <dbReference type="EMBL" id="SDL17774.1"/>
    </source>
</evidence>
<comment type="subcellular location">
    <subcellularLocation>
        <location evidence="6">Cell membrane</location>
        <topology evidence="6">Single-pass membrane protein</topology>
    </subcellularLocation>
</comment>
<dbReference type="EC" id="7.-.-.-" evidence="6"/>
<accession>A0A1G9HYN5</accession>
<dbReference type="NCBIfam" id="TIGR01947">
    <property type="entry name" value="rnfG"/>
    <property type="match status" value="1"/>
</dbReference>
<evidence type="ECO:0000256" key="4">
    <source>
        <dbReference type="ARBA" id="ARBA00022643"/>
    </source>
</evidence>
<comment type="cofactor">
    <cofactor evidence="6">
        <name>FMN</name>
        <dbReference type="ChEBI" id="CHEBI:58210"/>
    </cofactor>
</comment>
<dbReference type="EMBL" id="FNGW01000001">
    <property type="protein sequence ID" value="SDL17774.1"/>
    <property type="molecule type" value="Genomic_DNA"/>
</dbReference>
<dbReference type="PANTHER" id="PTHR36118">
    <property type="entry name" value="ION-TRANSLOCATING OXIDOREDUCTASE COMPLEX SUBUNIT G"/>
    <property type="match status" value="1"/>
</dbReference>
<organism evidence="9 10">
    <name type="scientific">Romboutsia lituseburensis DSM 797</name>
    <dbReference type="NCBI Taxonomy" id="1121325"/>
    <lineage>
        <taxon>Bacteria</taxon>
        <taxon>Bacillati</taxon>
        <taxon>Bacillota</taxon>
        <taxon>Clostridia</taxon>
        <taxon>Peptostreptococcales</taxon>
        <taxon>Peptostreptococcaceae</taxon>
        <taxon>Romboutsia</taxon>
    </lineage>
</organism>
<keyword evidence="6 7" id="KW-0472">Membrane</keyword>
<comment type="subunit">
    <text evidence="6">The complex is composed of six subunits: RnfA, RnfB, RnfC, RnfD, RnfE and RnfG.</text>
</comment>
<keyword evidence="5 6" id="KW-0249">Electron transport</keyword>
<dbReference type="SMART" id="SM00900">
    <property type="entry name" value="FMN_bind"/>
    <property type="match status" value="1"/>
</dbReference>
<dbReference type="HAMAP" id="MF_00479">
    <property type="entry name" value="RsxG_RnfG"/>
    <property type="match status" value="1"/>
</dbReference>
<dbReference type="InterPro" id="IPR010209">
    <property type="entry name" value="Ion_transpt_RnfG/RsxG"/>
</dbReference>
<keyword evidence="6 7" id="KW-0812">Transmembrane</keyword>
<dbReference type="Proteomes" id="UP000199068">
    <property type="component" value="Unassembled WGS sequence"/>
</dbReference>
<keyword evidence="4 6" id="KW-0288">FMN</keyword>
<evidence type="ECO:0000259" key="8">
    <source>
        <dbReference type="SMART" id="SM00900"/>
    </source>
</evidence>
<evidence type="ECO:0000256" key="6">
    <source>
        <dbReference type="HAMAP-Rule" id="MF_00479"/>
    </source>
</evidence>
<reference evidence="9 10" key="1">
    <citation type="submission" date="2016-10" db="EMBL/GenBank/DDBJ databases">
        <authorList>
            <person name="de Groot N.N."/>
        </authorList>
    </citation>
    <scope>NUCLEOTIDE SEQUENCE [LARGE SCALE GENOMIC DNA]</scope>
    <source>
        <strain evidence="9 10">DSM 797</strain>
    </source>
</reference>
<keyword evidence="10" id="KW-1185">Reference proteome</keyword>
<keyword evidence="3 6" id="KW-0285">Flavoprotein</keyword>
<evidence type="ECO:0000256" key="1">
    <source>
        <dbReference type="ARBA" id="ARBA00022448"/>
    </source>
</evidence>
<dbReference type="PANTHER" id="PTHR36118:SF1">
    <property type="entry name" value="ION-TRANSLOCATING OXIDOREDUCTASE COMPLEX SUBUNIT G"/>
    <property type="match status" value="1"/>
</dbReference>
<protein>
    <recommendedName>
        <fullName evidence="6">Ion-translocating oxidoreductase complex subunit G</fullName>
        <ecNumber evidence="6">7.-.-.-</ecNumber>
    </recommendedName>
    <alternativeName>
        <fullName evidence="6">Rnf electron transport complex subunit G</fullName>
    </alternativeName>
</protein>
<keyword evidence="6" id="KW-1278">Translocase</keyword>
<dbReference type="STRING" id="1121325.SAMN04515677_10119"/>
<feature type="domain" description="FMN-binding" evidence="8">
    <location>
        <begin position="91"/>
        <end position="179"/>
    </location>
</feature>
<feature type="transmembrane region" description="Helical" evidence="7">
    <location>
        <begin position="12"/>
        <end position="35"/>
    </location>
</feature>
<dbReference type="PROSITE" id="PS51257">
    <property type="entry name" value="PROKAR_LIPOPROTEIN"/>
    <property type="match status" value="1"/>
</dbReference>
<dbReference type="GO" id="GO:0005886">
    <property type="term" value="C:plasma membrane"/>
    <property type="evidence" value="ECO:0007669"/>
    <property type="project" value="UniProtKB-SubCell"/>
</dbReference>
<dbReference type="Pfam" id="PF04205">
    <property type="entry name" value="FMN_bind"/>
    <property type="match status" value="1"/>
</dbReference>
<dbReference type="GO" id="GO:0009055">
    <property type="term" value="F:electron transfer activity"/>
    <property type="evidence" value="ECO:0007669"/>
    <property type="project" value="InterPro"/>
</dbReference>
<evidence type="ECO:0000256" key="3">
    <source>
        <dbReference type="ARBA" id="ARBA00022630"/>
    </source>
</evidence>
<dbReference type="GO" id="GO:0010181">
    <property type="term" value="F:FMN binding"/>
    <property type="evidence" value="ECO:0007669"/>
    <property type="project" value="InterPro"/>
</dbReference>
<gene>
    <name evidence="6" type="primary">rnfG</name>
    <name evidence="9" type="ORF">SAMN04515677_10119</name>
</gene>
<proteinExistence type="inferred from homology"/>
<keyword evidence="6" id="KW-1003">Cell membrane</keyword>
<comment type="function">
    <text evidence="6">Part of a membrane-bound complex that couples electron transfer with translocation of ions across the membrane.</text>
</comment>
<evidence type="ECO:0000313" key="10">
    <source>
        <dbReference type="Proteomes" id="UP000199068"/>
    </source>
</evidence>
<dbReference type="PIRSF" id="PIRSF006091">
    <property type="entry name" value="E_trnsport_RnfG"/>
    <property type="match status" value="1"/>
</dbReference>
<evidence type="ECO:0000256" key="2">
    <source>
        <dbReference type="ARBA" id="ARBA00022553"/>
    </source>
</evidence>
<evidence type="ECO:0000256" key="5">
    <source>
        <dbReference type="ARBA" id="ARBA00022982"/>
    </source>
</evidence>
<evidence type="ECO:0000256" key="7">
    <source>
        <dbReference type="SAM" id="Phobius"/>
    </source>
</evidence>